<name>A0ABV3PUA5_9HYPH</name>
<accession>A0ABV3PUA5</accession>
<dbReference type="InterPro" id="IPR050266">
    <property type="entry name" value="AB_hydrolase_sf"/>
</dbReference>
<dbReference type="Pfam" id="PF00561">
    <property type="entry name" value="Abhydrolase_1"/>
    <property type="match status" value="1"/>
</dbReference>
<proteinExistence type="predicted"/>
<dbReference type="GO" id="GO:0016787">
    <property type="term" value="F:hydrolase activity"/>
    <property type="evidence" value="ECO:0007669"/>
    <property type="project" value="UniProtKB-KW"/>
</dbReference>
<dbReference type="PANTHER" id="PTHR43798">
    <property type="entry name" value="MONOACYLGLYCEROL LIPASE"/>
    <property type="match status" value="1"/>
</dbReference>
<comment type="caution">
    <text evidence="2">The sequence shown here is derived from an EMBL/GenBank/DDBJ whole genome shotgun (WGS) entry which is preliminary data.</text>
</comment>
<keyword evidence="3" id="KW-1185">Reference proteome</keyword>
<feature type="domain" description="AB hydrolase-1" evidence="1">
    <location>
        <begin position="47"/>
        <end position="168"/>
    </location>
</feature>
<dbReference type="SUPFAM" id="SSF53474">
    <property type="entry name" value="alpha/beta-Hydrolases"/>
    <property type="match status" value="1"/>
</dbReference>
<gene>
    <name evidence="2" type="ORF">ABXS05_27020</name>
</gene>
<evidence type="ECO:0000313" key="2">
    <source>
        <dbReference type="EMBL" id="MEW9309230.1"/>
    </source>
</evidence>
<dbReference type="RefSeq" id="WP_367625996.1">
    <property type="nucleotide sequence ID" value="NZ_JBFNQD010000013.1"/>
</dbReference>
<dbReference type="Gene3D" id="3.40.50.1820">
    <property type="entry name" value="alpha/beta hydrolase"/>
    <property type="match status" value="1"/>
</dbReference>
<dbReference type="EMBL" id="JBFNQD010000013">
    <property type="protein sequence ID" value="MEW9309230.1"/>
    <property type="molecule type" value="Genomic_DNA"/>
</dbReference>
<keyword evidence="2" id="KW-0378">Hydrolase</keyword>
<organism evidence="2 3">
    <name type="scientific">Labrys neptuniae</name>
    <dbReference type="NCBI Taxonomy" id="376174"/>
    <lineage>
        <taxon>Bacteria</taxon>
        <taxon>Pseudomonadati</taxon>
        <taxon>Pseudomonadota</taxon>
        <taxon>Alphaproteobacteria</taxon>
        <taxon>Hyphomicrobiales</taxon>
        <taxon>Xanthobacteraceae</taxon>
        <taxon>Labrys</taxon>
    </lineage>
</organism>
<evidence type="ECO:0000259" key="1">
    <source>
        <dbReference type="Pfam" id="PF00561"/>
    </source>
</evidence>
<dbReference type="InterPro" id="IPR029058">
    <property type="entry name" value="AB_hydrolase_fold"/>
</dbReference>
<protein>
    <submittedName>
        <fullName evidence="2">Alpha/beta fold hydrolase</fullName>
    </submittedName>
</protein>
<reference evidence="2 3" key="1">
    <citation type="submission" date="2024-07" db="EMBL/GenBank/DDBJ databases">
        <title>Description of Labrys sedimenti sp. nov., isolated from a diclofenac-degrading enrichment culture.</title>
        <authorList>
            <person name="Tancsics A."/>
            <person name="Csepanyi A."/>
        </authorList>
    </citation>
    <scope>NUCLEOTIDE SEQUENCE [LARGE SCALE GENOMIC DNA]</scope>
    <source>
        <strain evidence="2 3">LMG 23578</strain>
    </source>
</reference>
<evidence type="ECO:0000313" key="3">
    <source>
        <dbReference type="Proteomes" id="UP001555786"/>
    </source>
</evidence>
<dbReference type="InterPro" id="IPR000073">
    <property type="entry name" value="AB_hydrolase_1"/>
</dbReference>
<sequence length="330" mass="35763">MTLADTLSMPRIIARTRLIASDTPGIQLQLLNKRPDGMNTFSPERTLVMMHGATFSSASLFDVPVGEGSFMDVLARAGYDVWALDVRGYGGSTRPPEMEEPPEGGVPLTPALTAARDLAAAIDFIRRERGIARLGVLGMSWGATIAGILASQPDAPVEKLVLVTPLWLSEKPLRIDAGGPLGAYRLVSPRAFSAAWQAPAPEEARETLIPRGWFEAWEKATLATDMGSPVPGTIRAPSGAVQDVRAHWTAGRPLYDPAAIGCPVLLVGGEWDVDVRFDMAHDLFTRLTKVPYKRFVEIGQATHMVLMEKNRAQAFDTVIGFLNEGFTRGD</sequence>
<dbReference type="PANTHER" id="PTHR43798:SF33">
    <property type="entry name" value="HYDROLASE, PUTATIVE (AFU_ORTHOLOGUE AFUA_2G14860)-RELATED"/>
    <property type="match status" value="1"/>
</dbReference>
<dbReference type="Proteomes" id="UP001555786">
    <property type="component" value="Unassembled WGS sequence"/>
</dbReference>